<proteinExistence type="inferred from homology"/>
<comment type="subcellular location">
    <subcellularLocation>
        <location evidence="10">Cytoplasm</location>
    </subcellularLocation>
    <text evidence="10">Associated with the membrane possibly through PlsY.</text>
</comment>
<dbReference type="OrthoDB" id="9806408at2"/>
<comment type="subunit">
    <text evidence="9 10">Homodimer. Probably interacts with PlsY.</text>
</comment>
<dbReference type="RefSeq" id="WP_111515357.1">
    <property type="nucleotide sequence ID" value="NZ_QFYR01000003.1"/>
</dbReference>
<protein>
    <recommendedName>
        <fullName evidence="8 10">Phosphate acyltransferase</fullName>
        <ecNumber evidence="8 10">2.3.1.274</ecNumber>
    </recommendedName>
    <alternativeName>
        <fullName evidence="10">Acyl-ACP phosphotransacylase</fullName>
    </alternativeName>
    <alternativeName>
        <fullName evidence="10">Acyl-[acyl-carrier-protein]--phosphate acyltransferase</fullName>
    </alternativeName>
    <alternativeName>
        <fullName evidence="10">Phosphate-acyl-ACP acyltransferase</fullName>
    </alternativeName>
</protein>
<dbReference type="PANTHER" id="PTHR30100">
    <property type="entry name" value="FATTY ACID/PHOSPHOLIPID SYNTHESIS PROTEIN PLSX"/>
    <property type="match status" value="1"/>
</dbReference>
<evidence type="ECO:0000256" key="7">
    <source>
        <dbReference type="ARBA" id="ARBA00023264"/>
    </source>
</evidence>
<dbReference type="AlphaFoldDB" id="A0A328AB66"/>
<dbReference type="InterPro" id="IPR012281">
    <property type="entry name" value="Phospholipid_synth_PlsX-like"/>
</dbReference>
<keyword evidence="4 10" id="KW-0808">Transferase</keyword>
<comment type="function">
    <text evidence="10">Catalyzes the reversible formation of acyl-phosphate (acyl-PO(4)) from acyl-[acyl-carrier-protein] (acyl-ACP). This enzyme utilizes acyl-ACP as fatty acyl donor, but not acyl-CoA.</text>
</comment>
<dbReference type="Gene3D" id="3.40.718.10">
    <property type="entry name" value="Isopropylmalate Dehydrogenase"/>
    <property type="match status" value="1"/>
</dbReference>
<reference evidence="12" key="1">
    <citation type="submission" date="2018-05" db="EMBL/GenBank/DDBJ databases">
        <authorList>
            <person name="Li X."/>
        </authorList>
    </citation>
    <scope>NUCLEOTIDE SEQUENCE [LARGE SCALE GENOMIC DNA]</scope>
    <source>
        <strain evidence="12">YIM 73061</strain>
    </source>
</reference>
<dbReference type="GO" id="GO:0005737">
    <property type="term" value="C:cytoplasm"/>
    <property type="evidence" value="ECO:0007669"/>
    <property type="project" value="UniProtKB-SubCell"/>
</dbReference>
<dbReference type="GO" id="GO:0006633">
    <property type="term" value="P:fatty acid biosynthetic process"/>
    <property type="evidence" value="ECO:0007669"/>
    <property type="project" value="UniProtKB-UniRule"/>
</dbReference>
<evidence type="ECO:0000256" key="2">
    <source>
        <dbReference type="ARBA" id="ARBA00022490"/>
    </source>
</evidence>
<dbReference type="PIRSF" id="PIRSF002465">
    <property type="entry name" value="Phsphlp_syn_PlsX"/>
    <property type="match status" value="1"/>
</dbReference>
<evidence type="ECO:0000256" key="3">
    <source>
        <dbReference type="ARBA" id="ARBA00022516"/>
    </source>
</evidence>
<dbReference type="SUPFAM" id="SSF53659">
    <property type="entry name" value="Isocitrate/Isopropylmalate dehydrogenase-like"/>
    <property type="match status" value="1"/>
</dbReference>
<evidence type="ECO:0000256" key="8">
    <source>
        <dbReference type="ARBA" id="ARBA00024069"/>
    </source>
</evidence>
<comment type="pathway">
    <text evidence="10">Lipid metabolism; phospholipid metabolism.</text>
</comment>
<keyword evidence="2 10" id="KW-0963">Cytoplasm</keyword>
<name>A0A328AB66_9CAUL</name>
<keyword evidence="11" id="KW-0012">Acyltransferase</keyword>
<dbReference type="InterPro" id="IPR003664">
    <property type="entry name" value="FA_synthesis"/>
</dbReference>
<evidence type="ECO:0000313" key="11">
    <source>
        <dbReference type="EMBL" id="RAK52033.1"/>
    </source>
</evidence>
<sequence length="352" mass="36632">MTDTLVISVDAMGGDHGPSVVIPAVAQAIASSPANVRFLIHGNEAAIAPELARCKGVLARAEVRHAEKVVGMDEKPAQALRRAKGTSMWNAVESVRDGEAVAALSAGNTGALMAVSKLILRMSADLERPALVASIPHGGGVTTFLDVGANVDCDAERLVEFAVMGEAYHRAAHGAPRPTVGLLNVGSEDMKGHEEVREAHRILREGGLDLDYRGFVEGDDLTRGAVDVVVTDGFTGNVALKAMEGAARFITNELRSALTSNLGASLGAMLARPSLRRFRDRLNPPPAAPLLGLNGIVLKCHGGASARDFAQALKVAAELAQSGFAAEIERNMRRLPAAMSVTAAASADGAAE</sequence>
<gene>
    <name evidence="10" type="primary">plsX</name>
    <name evidence="11" type="ORF">DJ018_12785</name>
</gene>
<dbReference type="Pfam" id="PF02504">
    <property type="entry name" value="FA_synthesis"/>
    <property type="match status" value="1"/>
</dbReference>
<dbReference type="EC" id="2.3.1.274" evidence="8 10"/>
<dbReference type="HAMAP" id="MF_00019">
    <property type="entry name" value="PlsX"/>
    <property type="match status" value="1"/>
</dbReference>
<dbReference type="GO" id="GO:0008654">
    <property type="term" value="P:phospholipid biosynthetic process"/>
    <property type="evidence" value="ECO:0007669"/>
    <property type="project" value="UniProtKB-KW"/>
</dbReference>
<dbReference type="GO" id="GO:0043811">
    <property type="term" value="F:phosphate:acyl-[acyl carrier protein] acyltransferase activity"/>
    <property type="evidence" value="ECO:0007669"/>
    <property type="project" value="UniProtKB-UniRule"/>
</dbReference>
<organism evidence="11 12">
    <name type="scientific">Phenylobacterium deserti</name>
    <dbReference type="NCBI Taxonomy" id="1914756"/>
    <lineage>
        <taxon>Bacteria</taxon>
        <taxon>Pseudomonadati</taxon>
        <taxon>Pseudomonadota</taxon>
        <taxon>Alphaproteobacteria</taxon>
        <taxon>Caulobacterales</taxon>
        <taxon>Caulobacteraceae</taxon>
        <taxon>Phenylobacterium</taxon>
    </lineage>
</organism>
<dbReference type="PANTHER" id="PTHR30100:SF1">
    <property type="entry name" value="PHOSPHATE ACYLTRANSFERASE"/>
    <property type="match status" value="1"/>
</dbReference>
<keyword evidence="5 10" id="KW-0443">Lipid metabolism</keyword>
<dbReference type="EMBL" id="QFYR01000003">
    <property type="protein sequence ID" value="RAK52033.1"/>
    <property type="molecule type" value="Genomic_DNA"/>
</dbReference>
<comment type="caution">
    <text evidence="11">The sequence shown here is derived from an EMBL/GenBank/DDBJ whole genome shotgun (WGS) entry which is preliminary data.</text>
</comment>
<evidence type="ECO:0000256" key="1">
    <source>
        <dbReference type="ARBA" id="ARBA00001232"/>
    </source>
</evidence>
<comment type="catalytic activity">
    <reaction evidence="1 10">
        <text>a fatty acyl-[ACP] + phosphate = an acyl phosphate + holo-[ACP]</text>
        <dbReference type="Rhea" id="RHEA:42292"/>
        <dbReference type="Rhea" id="RHEA-COMP:9685"/>
        <dbReference type="Rhea" id="RHEA-COMP:14125"/>
        <dbReference type="ChEBI" id="CHEBI:43474"/>
        <dbReference type="ChEBI" id="CHEBI:59918"/>
        <dbReference type="ChEBI" id="CHEBI:64479"/>
        <dbReference type="ChEBI" id="CHEBI:138651"/>
        <dbReference type="EC" id="2.3.1.274"/>
    </reaction>
</comment>
<dbReference type="UniPathway" id="UPA00085"/>
<evidence type="ECO:0000256" key="5">
    <source>
        <dbReference type="ARBA" id="ARBA00023098"/>
    </source>
</evidence>
<accession>A0A328AB66</accession>
<dbReference type="NCBIfam" id="TIGR00182">
    <property type="entry name" value="plsX"/>
    <property type="match status" value="1"/>
</dbReference>
<keyword evidence="6 10" id="KW-0594">Phospholipid biosynthesis</keyword>
<evidence type="ECO:0000256" key="4">
    <source>
        <dbReference type="ARBA" id="ARBA00022679"/>
    </source>
</evidence>
<comment type="similarity">
    <text evidence="10">Belongs to the PlsX family.</text>
</comment>
<evidence type="ECO:0000256" key="6">
    <source>
        <dbReference type="ARBA" id="ARBA00023209"/>
    </source>
</evidence>
<keyword evidence="3 10" id="KW-0444">Lipid biosynthesis</keyword>
<evidence type="ECO:0000256" key="10">
    <source>
        <dbReference type="HAMAP-Rule" id="MF_00019"/>
    </source>
</evidence>
<keyword evidence="12" id="KW-1185">Reference proteome</keyword>
<evidence type="ECO:0000256" key="9">
    <source>
        <dbReference type="ARBA" id="ARBA00046608"/>
    </source>
</evidence>
<evidence type="ECO:0000313" key="12">
    <source>
        <dbReference type="Proteomes" id="UP000249725"/>
    </source>
</evidence>
<keyword evidence="7 10" id="KW-1208">Phospholipid metabolism</keyword>
<dbReference type="Proteomes" id="UP000249725">
    <property type="component" value="Unassembled WGS sequence"/>
</dbReference>